<dbReference type="KEGG" id="egu:105042554"/>
<accession>A0A6I9R1P7</accession>
<dbReference type="PANTHER" id="PTHR42923:SF24">
    <property type="entry name" value="OS04G0560500 PROTEIN"/>
    <property type="match status" value="1"/>
</dbReference>
<organism evidence="3 4">
    <name type="scientific">Elaeis guineensis var. tenera</name>
    <name type="common">Oil palm</name>
    <dbReference type="NCBI Taxonomy" id="51953"/>
    <lineage>
        <taxon>Eukaryota</taxon>
        <taxon>Viridiplantae</taxon>
        <taxon>Streptophyta</taxon>
        <taxon>Embryophyta</taxon>
        <taxon>Tracheophyta</taxon>
        <taxon>Spermatophyta</taxon>
        <taxon>Magnoliopsida</taxon>
        <taxon>Liliopsida</taxon>
        <taxon>Arecaceae</taxon>
        <taxon>Arecoideae</taxon>
        <taxon>Cocoseae</taxon>
        <taxon>Elaeidinae</taxon>
        <taxon>Elaeis</taxon>
    </lineage>
</organism>
<dbReference type="PANTHER" id="PTHR42923">
    <property type="entry name" value="PROTOPORPHYRINOGEN OXIDASE"/>
    <property type="match status" value="1"/>
</dbReference>
<dbReference type="AlphaFoldDB" id="A0A6I9R1P7"/>
<dbReference type="InterPro" id="IPR002937">
    <property type="entry name" value="Amino_oxidase"/>
</dbReference>
<keyword evidence="3" id="KW-1185">Reference proteome</keyword>
<feature type="domain" description="FAD dependent oxidoreductase" evidence="1">
    <location>
        <begin position="42"/>
        <end position="77"/>
    </location>
</feature>
<evidence type="ECO:0000313" key="3">
    <source>
        <dbReference type="Proteomes" id="UP000504607"/>
    </source>
</evidence>
<evidence type="ECO:0000259" key="1">
    <source>
        <dbReference type="Pfam" id="PF01266"/>
    </source>
</evidence>
<dbReference type="GeneID" id="105042554"/>
<evidence type="ECO:0000259" key="2">
    <source>
        <dbReference type="Pfam" id="PF01593"/>
    </source>
</evidence>
<dbReference type="Pfam" id="PF01593">
    <property type="entry name" value="Amino_oxidase"/>
    <property type="match status" value="1"/>
</dbReference>
<evidence type="ECO:0000313" key="4">
    <source>
        <dbReference type="RefSeq" id="XP_010918125.1"/>
    </source>
</evidence>
<reference evidence="4" key="1">
    <citation type="submission" date="2025-08" db="UniProtKB">
        <authorList>
            <consortium name="RefSeq"/>
        </authorList>
    </citation>
    <scope>IDENTIFICATION</scope>
</reference>
<gene>
    <name evidence="4" type="primary">LOC105042554</name>
</gene>
<dbReference type="InterPro" id="IPR036188">
    <property type="entry name" value="FAD/NAD-bd_sf"/>
</dbReference>
<dbReference type="InterPro" id="IPR006076">
    <property type="entry name" value="FAD-dep_OxRdtase"/>
</dbReference>
<name>A0A6I9R1P7_ELAGV</name>
<dbReference type="SUPFAM" id="SSF51905">
    <property type="entry name" value="FAD/NAD(P)-binding domain"/>
    <property type="match status" value="1"/>
</dbReference>
<feature type="domain" description="Amine oxidase" evidence="2">
    <location>
        <begin position="87"/>
        <end position="479"/>
    </location>
</feature>
<dbReference type="Gene3D" id="3.50.50.60">
    <property type="entry name" value="FAD/NAD(P)-binding domain"/>
    <property type="match status" value="1"/>
</dbReference>
<dbReference type="GO" id="GO:0016491">
    <property type="term" value="F:oxidoreductase activity"/>
    <property type="evidence" value="ECO:0007669"/>
    <property type="project" value="InterPro"/>
</dbReference>
<sequence>MWAVTGAAFSGVVAARFPRLLIRDGYRCRAEASSDPHPNRKKVVVVGAGWAGLASAHHLSKQGFDVTLLEAGSGPAEEVGVRGFWYPYRNIFSLADELGIQPFTKWTRSAYYSPEGMEAEFPIFQDMPRLPTPFGALVYPQFFQLPLVDRLTSVPLMVAVIDFDNTDAAWRKYDSMTARELFKQYGCSASLYQKAFEPLLQVGLFGPAEQCSAAATLGMLYYYILSHQQNFDVVWCRGKVEEKIFLPWLESMKVNGLKFHDNKMVTDFMVNEDTGCISGVVCGQEIYEADAFILAVGVSTLQSTVISSSALQSRQEFLNVLSLDTIDVLSVKLWFDRKVEIPKEANVCFGFDDSTGWTFFVLNSIYDEYKEEPATVLEAEFYNATRVLLLSDEQIVAKVVSYLSICIKEFQEAIVLQHTVVRFPKSATHFFPGSYKYMLRGSTTFPNLFMAGNWIVTRHGSWSQEKAYVTGLEAANRVIDYLGEGDFAKIIAVEEDEPHIETLRSLNRRVTELKAQIPFSDFFSLEEPIIFYQHKIICMLRNT</sequence>
<dbReference type="OrthoDB" id="2219495at2759"/>
<dbReference type="FunCoup" id="A0A6I9R1P7">
    <property type="interactions" value="14"/>
</dbReference>
<dbReference type="Proteomes" id="UP000504607">
    <property type="component" value="Chromosome 4"/>
</dbReference>
<dbReference type="InterPro" id="IPR050464">
    <property type="entry name" value="Zeta_carotene_desat/Oxidored"/>
</dbReference>
<dbReference type="RefSeq" id="XP_010918125.1">
    <property type="nucleotide sequence ID" value="XM_010919823.3"/>
</dbReference>
<dbReference type="Pfam" id="PF01266">
    <property type="entry name" value="DAO"/>
    <property type="match status" value="1"/>
</dbReference>
<protein>
    <submittedName>
        <fullName evidence="4">Uncharacterized protein LOC105042554 isoform X1</fullName>
    </submittedName>
</protein>
<proteinExistence type="predicted"/>
<dbReference type="InParanoid" id="A0A6I9R1P7"/>